<name>A0A117RXL0_9ACTN</name>
<reference evidence="1 2" key="1">
    <citation type="submission" date="2015-10" db="EMBL/GenBank/DDBJ databases">
        <title>Draft genome sequence of Streptomyces sp. RV15, isolated from a marine sponge.</title>
        <authorList>
            <person name="Ruckert C."/>
            <person name="Abdelmohsen U.R."/>
            <person name="Winkler A."/>
            <person name="Hentschel U."/>
            <person name="Kalinowski J."/>
            <person name="Kampfer P."/>
            <person name="Glaeser S."/>
        </authorList>
    </citation>
    <scope>NUCLEOTIDE SEQUENCE [LARGE SCALE GENOMIC DNA]</scope>
    <source>
        <strain evidence="1 2">RV15</strain>
    </source>
</reference>
<dbReference type="RefSeq" id="WP_159054793.1">
    <property type="nucleotide sequence ID" value="NZ_KQ949119.1"/>
</dbReference>
<keyword evidence="2" id="KW-1185">Reference proteome</keyword>
<protein>
    <submittedName>
        <fullName evidence="1">Uncharacterized protein</fullName>
    </submittedName>
</protein>
<proteinExistence type="predicted"/>
<dbReference type="STRING" id="909626.AQJ91_42295"/>
<evidence type="ECO:0000313" key="2">
    <source>
        <dbReference type="Proteomes" id="UP000053260"/>
    </source>
</evidence>
<dbReference type="Proteomes" id="UP000053260">
    <property type="component" value="Unassembled WGS sequence"/>
</dbReference>
<dbReference type="AlphaFoldDB" id="A0A117RXL0"/>
<gene>
    <name evidence="1" type="ORF">AQJ91_42295</name>
</gene>
<organism evidence="1 2">
    <name type="scientific">Streptomyces dysideae</name>
    <dbReference type="NCBI Taxonomy" id="909626"/>
    <lineage>
        <taxon>Bacteria</taxon>
        <taxon>Bacillati</taxon>
        <taxon>Actinomycetota</taxon>
        <taxon>Actinomycetes</taxon>
        <taxon>Kitasatosporales</taxon>
        <taxon>Streptomycetaceae</taxon>
        <taxon>Streptomyces</taxon>
    </lineage>
</organism>
<sequence>MATTQLSIEQSPTTGVSTRVEGWNCGLVTPEVVWKGVIGAVRAVMAGDDQRELIKITVGGDVLSDHALMPAPDGSESPDEWLTRMQQKFGADTPILLYARELT</sequence>
<feature type="non-terminal residue" evidence="1">
    <location>
        <position position="103"/>
    </location>
</feature>
<accession>A0A117RXL0</accession>
<dbReference type="EMBL" id="LMXB01000117">
    <property type="protein sequence ID" value="KUO15322.1"/>
    <property type="molecule type" value="Genomic_DNA"/>
</dbReference>
<evidence type="ECO:0000313" key="1">
    <source>
        <dbReference type="EMBL" id="KUO15322.1"/>
    </source>
</evidence>
<comment type="caution">
    <text evidence="1">The sequence shown here is derived from an EMBL/GenBank/DDBJ whole genome shotgun (WGS) entry which is preliminary data.</text>
</comment>